<dbReference type="GO" id="GO:0005886">
    <property type="term" value="C:plasma membrane"/>
    <property type="evidence" value="ECO:0007669"/>
    <property type="project" value="UniProtKB-SubCell"/>
</dbReference>
<comment type="similarity">
    <text evidence="9">Belongs to the GTP-binding SRP family. FtsY subfamily.</text>
</comment>
<dbReference type="SMART" id="SM00382">
    <property type="entry name" value="AAA"/>
    <property type="match status" value="1"/>
</dbReference>
<evidence type="ECO:0000256" key="10">
    <source>
        <dbReference type="SAM" id="MobiDB-lite"/>
    </source>
</evidence>
<evidence type="ECO:0000256" key="3">
    <source>
        <dbReference type="ARBA" id="ARBA00022741"/>
    </source>
</evidence>
<dbReference type="PANTHER" id="PTHR43134">
    <property type="entry name" value="SIGNAL RECOGNITION PARTICLE RECEPTOR SUBUNIT ALPHA"/>
    <property type="match status" value="1"/>
</dbReference>
<evidence type="ECO:0000256" key="7">
    <source>
        <dbReference type="ARBA" id="ARBA00023170"/>
    </source>
</evidence>
<keyword evidence="13" id="KW-1185">Reference proteome</keyword>
<dbReference type="InterPro" id="IPR013822">
    <property type="entry name" value="Signal_recog_particl_SRP54_hlx"/>
</dbReference>
<dbReference type="AlphaFoldDB" id="A0A0R1UI72"/>
<evidence type="ECO:0000259" key="11">
    <source>
        <dbReference type="PROSITE" id="PS00300"/>
    </source>
</evidence>
<dbReference type="Pfam" id="PF02881">
    <property type="entry name" value="SRP54_N"/>
    <property type="match status" value="1"/>
</dbReference>
<dbReference type="CDD" id="cd17874">
    <property type="entry name" value="FtsY"/>
    <property type="match status" value="1"/>
</dbReference>
<dbReference type="PANTHER" id="PTHR43134:SF1">
    <property type="entry name" value="SIGNAL RECOGNITION PARTICLE RECEPTOR SUBUNIT ALPHA"/>
    <property type="match status" value="1"/>
</dbReference>
<evidence type="ECO:0000256" key="9">
    <source>
        <dbReference type="HAMAP-Rule" id="MF_00920"/>
    </source>
</evidence>
<reference evidence="12 13" key="1">
    <citation type="journal article" date="2015" name="Genome Announc.">
        <title>Expanding the biotechnology potential of lactobacilli through comparative genomics of 213 strains and associated genera.</title>
        <authorList>
            <person name="Sun Z."/>
            <person name="Harris H.M."/>
            <person name="McCann A."/>
            <person name="Guo C."/>
            <person name="Argimon S."/>
            <person name="Zhang W."/>
            <person name="Yang X."/>
            <person name="Jeffery I.B."/>
            <person name="Cooney J.C."/>
            <person name="Kagawa T.F."/>
            <person name="Liu W."/>
            <person name="Song Y."/>
            <person name="Salvetti E."/>
            <person name="Wrobel A."/>
            <person name="Rasinkangas P."/>
            <person name="Parkhill J."/>
            <person name="Rea M.C."/>
            <person name="O'Sullivan O."/>
            <person name="Ritari J."/>
            <person name="Douillard F.P."/>
            <person name="Paul Ross R."/>
            <person name="Yang R."/>
            <person name="Briner A.E."/>
            <person name="Felis G.E."/>
            <person name="de Vos W.M."/>
            <person name="Barrangou R."/>
            <person name="Klaenhammer T.R."/>
            <person name="Caufield P.W."/>
            <person name="Cui Y."/>
            <person name="Zhang H."/>
            <person name="O'Toole P.W."/>
        </authorList>
    </citation>
    <scope>NUCLEOTIDE SEQUENCE [LARGE SCALE GENOMIC DNA]</scope>
    <source>
        <strain evidence="12 13">DSM 16381</strain>
    </source>
</reference>
<dbReference type="PROSITE" id="PS00300">
    <property type="entry name" value="SRP54"/>
    <property type="match status" value="1"/>
</dbReference>
<evidence type="ECO:0000256" key="8">
    <source>
        <dbReference type="ARBA" id="ARBA00048027"/>
    </source>
</evidence>
<sequence>MGLFDIFRRRAKKEPESEAPQSTAPSSAAEVPASSAAAESATAVAPASAATTPADSTAPEASEATPASEAAVADASSDSVATSGSAAAEAPAETSTPAATAEASESATVEEPASSASVAPEVAASVAPEQETSSAPADDAETPVRSSATVAAEAPASSAAENPVSEAPTSEAPAADQPEAAAEQPVSDEQLYDKGLEKTRHTFGERLNALLANFRHVDESFFDDLEETLIGADVGFDMAVKLSDELRDEVKLQNAKKSSDVQNVVVEKLVEIYDAAGNDESTALNMAKEGPTVILFVGVNGVGKTTTIGKMANRYHQAGKKVLLAAADTFRAGATEQLDVWAKRADVDIVTGKPQSDPAAVVFDAVQKAKRDDYDILFVDTAGRLQNKVNLMNELAKMKRIITREIPTAPHEVLLVLDATTGQNALTQAKLFKESTDVTGIVLTKLDGTARGGIVLAIRNELHVPVKFIGLGEQISDLRPFDPNEFVYGLFKGLIDVKALEKSK</sequence>
<keyword evidence="3 9" id="KW-0547">Nucleotide-binding</keyword>
<dbReference type="EMBL" id="AZFS01000066">
    <property type="protein sequence ID" value="KRL93068.1"/>
    <property type="molecule type" value="Genomic_DNA"/>
</dbReference>
<evidence type="ECO:0000256" key="4">
    <source>
        <dbReference type="ARBA" id="ARBA00022801"/>
    </source>
</evidence>
<dbReference type="Pfam" id="PF00448">
    <property type="entry name" value="SRP54"/>
    <property type="match status" value="1"/>
</dbReference>
<dbReference type="InterPro" id="IPR004390">
    <property type="entry name" value="SR_rcpt_FtsY"/>
</dbReference>
<dbReference type="GO" id="GO:0005047">
    <property type="term" value="F:signal recognition particle binding"/>
    <property type="evidence" value="ECO:0007669"/>
    <property type="project" value="TreeGrafter"/>
</dbReference>
<dbReference type="GO" id="GO:0005525">
    <property type="term" value="F:GTP binding"/>
    <property type="evidence" value="ECO:0007669"/>
    <property type="project" value="UniProtKB-UniRule"/>
</dbReference>
<feature type="compositionally biased region" description="Low complexity" evidence="10">
    <location>
        <begin position="146"/>
        <end position="185"/>
    </location>
</feature>
<proteinExistence type="inferred from homology"/>
<dbReference type="InterPro" id="IPR000897">
    <property type="entry name" value="SRP54_GTPase_dom"/>
</dbReference>
<feature type="binding site" evidence="9">
    <location>
        <begin position="380"/>
        <end position="384"/>
    </location>
    <ligand>
        <name>GTP</name>
        <dbReference type="ChEBI" id="CHEBI:37565"/>
    </ligand>
</feature>
<dbReference type="OrthoDB" id="9804720at2"/>
<dbReference type="Gene3D" id="1.20.120.140">
    <property type="entry name" value="Signal recognition particle SRP54, nucleotide-binding domain"/>
    <property type="match status" value="1"/>
</dbReference>
<keyword evidence="4 9" id="KW-0378">Hydrolase</keyword>
<keyword evidence="1 9" id="KW-1003">Cell membrane</keyword>
<evidence type="ECO:0000256" key="5">
    <source>
        <dbReference type="ARBA" id="ARBA00023134"/>
    </source>
</evidence>
<dbReference type="FunFam" id="1.20.120.140:FF:000002">
    <property type="entry name" value="Signal recognition particle receptor FtsY"/>
    <property type="match status" value="1"/>
</dbReference>
<feature type="binding site" evidence="9">
    <location>
        <begin position="298"/>
        <end position="305"/>
    </location>
    <ligand>
        <name>GTP</name>
        <dbReference type="ChEBI" id="CHEBI:37565"/>
    </ligand>
</feature>
<evidence type="ECO:0000313" key="12">
    <source>
        <dbReference type="EMBL" id="KRL93068.1"/>
    </source>
</evidence>
<dbReference type="SMART" id="SM00962">
    <property type="entry name" value="SRP54"/>
    <property type="match status" value="1"/>
</dbReference>
<comment type="catalytic activity">
    <reaction evidence="8 9">
        <text>GTP + H2O = GDP + phosphate + H(+)</text>
        <dbReference type="Rhea" id="RHEA:19669"/>
        <dbReference type="ChEBI" id="CHEBI:15377"/>
        <dbReference type="ChEBI" id="CHEBI:15378"/>
        <dbReference type="ChEBI" id="CHEBI:37565"/>
        <dbReference type="ChEBI" id="CHEBI:43474"/>
        <dbReference type="ChEBI" id="CHEBI:58189"/>
        <dbReference type="EC" id="3.6.5.4"/>
    </reaction>
</comment>
<dbReference type="FunFam" id="3.40.50.300:FF:000053">
    <property type="entry name" value="Signal recognition particle receptor FtsY"/>
    <property type="match status" value="1"/>
</dbReference>
<comment type="subcellular location">
    <subcellularLocation>
        <location evidence="9">Cell membrane</location>
        <topology evidence="9">Peripheral membrane protein</topology>
        <orientation evidence="9">Cytoplasmic side</orientation>
    </subcellularLocation>
    <subcellularLocation>
        <location evidence="9">Cytoplasm</location>
    </subcellularLocation>
</comment>
<dbReference type="STRING" id="1423753.FD28_GL001515"/>
<keyword evidence="6 9" id="KW-0472">Membrane</keyword>
<dbReference type="SUPFAM" id="SSF52540">
    <property type="entry name" value="P-loop containing nucleoside triphosphate hydrolases"/>
    <property type="match status" value="1"/>
</dbReference>
<evidence type="ECO:0000313" key="13">
    <source>
        <dbReference type="Proteomes" id="UP000051580"/>
    </source>
</evidence>
<comment type="caution">
    <text evidence="12">The sequence shown here is derived from an EMBL/GenBank/DDBJ whole genome shotgun (WGS) entry which is preliminary data.</text>
</comment>
<dbReference type="GO" id="GO:0005737">
    <property type="term" value="C:cytoplasm"/>
    <property type="evidence" value="ECO:0007669"/>
    <property type="project" value="UniProtKB-SubCell"/>
</dbReference>
<dbReference type="Proteomes" id="UP000051580">
    <property type="component" value="Unassembled WGS sequence"/>
</dbReference>
<dbReference type="Gene3D" id="3.40.50.300">
    <property type="entry name" value="P-loop containing nucleotide triphosphate hydrolases"/>
    <property type="match status" value="1"/>
</dbReference>
<dbReference type="GO" id="GO:0006614">
    <property type="term" value="P:SRP-dependent cotranslational protein targeting to membrane"/>
    <property type="evidence" value="ECO:0007669"/>
    <property type="project" value="InterPro"/>
</dbReference>
<dbReference type="RefSeq" id="WP_057735330.1">
    <property type="nucleotide sequence ID" value="NZ_AZFS01000066.1"/>
</dbReference>
<keyword evidence="5 9" id="KW-0342">GTP-binding</keyword>
<dbReference type="InterPro" id="IPR036225">
    <property type="entry name" value="SRP/SRP_N"/>
</dbReference>
<dbReference type="SMART" id="SM00963">
    <property type="entry name" value="SRP54_N"/>
    <property type="match status" value="1"/>
</dbReference>
<comment type="function">
    <text evidence="9">Involved in targeting and insertion of nascent membrane proteins into the cytoplasmic membrane. Acts as a receptor for the complex formed by the signal recognition particle (SRP) and the ribosome-nascent chain (RNC).</text>
</comment>
<dbReference type="HAMAP" id="MF_00920">
    <property type="entry name" value="FtsY"/>
    <property type="match status" value="1"/>
</dbReference>
<protein>
    <recommendedName>
        <fullName evidence="9">Signal recognition particle receptor FtsY</fullName>
        <shortName evidence="9">SRP receptor</shortName>
        <ecNumber evidence="9">3.6.5.4</ecNumber>
    </recommendedName>
</protein>
<dbReference type="InterPro" id="IPR003593">
    <property type="entry name" value="AAA+_ATPase"/>
</dbReference>
<dbReference type="InterPro" id="IPR042101">
    <property type="entry name" value="SRP54_N_sf"/>
</dbReference>
<keyword evidence="2 9" id="KW-0963">Cytoplasm</keyword>
<dbReference type="PATRIC" id="fig|1423753.3.peg.1577"/>
<dbReference type="InterPro" id="IPR027417">
    <property type="entry name" value="P-loop_NTPase"/>
</dbReference>
<keyword evidence="7 9" id="KW-0675">Receptor</keyword>
<dbReference type="SUPFAM" id="SSF47364">
    <property type="entry name" value="Domain of the SRP/SRP receptor G-proteins"/>
    <property type="match status" value="1"/>
</dbReference>
<name>A0A0R1UI72_9LACO</name>
<dbReference type="GO" id="GO:0003924">
    <property type="term" value="F:GTPase activity"/>
    <property type="evidence" value="ECO:0007669"/>
    <property type="project" value="UniProtKB-UniRule"/>
</dbReference>
<evidence type="ECO:0000256" key="2">
    <source>
        <dbReference type="ARBA" id="ARBA00022490"/>
    </source>
</evidence>
<dbReference type="NCBIfam" id="TIGR00064">
    <property type="entry name" value="ftsY"/>
    <property type="match status" value="1"/>
</dbReference>
<comment type="subunit">
    <text evidence="9">Part of the signal recognition particle protein translocation system, which is composed of SRP and FtsY.</text>
</comment>
<gene>
    <name evidence="9" type="primary">ftsY</name>
    <name evidence="12" type="ORF">FD28_GL001515</name>
</gene>
<organism evidence="12 13">
    <name type="scientific">Levilactobacillus hammesii DSM 16381</name>
    <dbReference type="NCBI Taxonomy" id="1423753"/>
    <lineage>
        <taxon>Bacteria</taxon>
        <taxon>Bacillati</taxon>
        <taxon>Bacillota</taxon>
        <taxon>Bacilli</taxon>
        <taxon>Lactobacillales</taxon>
        <taxon>Lactobacillaceae</taxon>
        <taxon>Levilactobacillus</taxon>
    </lineage>
</organism>
<feature type="region of interest" description="Disordered" evidence="10">
    <location>
        <begin position="1"/>
        <end position="189"/>
    </location>
</feature>
<feature type="domain" description="SRP54-type proteins GTP-binding" evidence="11">
    <location>
        <begin position="465"/>
        <end position="478"/>
    </location>
</feature>
<feature type="binding site" evidence="9">
    <location>
        <begin position="444"/>
        <end position="447"/>
    </location>
    <ligand>
        <name>GTP</name>
        <dbReference type="ChEBI" id="CHEBI:37565"/>
    </ligand>
</feature>
<evidence type="ECO:0000256" key="6">
    <source>
        <dbReference type="ARBA" id="ARBA00023136"/>
    </source>
</evidence>
<accession>A0A0R1UI72</accession>
<dbReference type="EC" id="3.6.5.4" evidence="9"/>
<feature type="compositionally biased region" description="Low complexity" evidence="10">
    <location>
        <begin position="22"/>
        <end position="129"/>
    </location>
</feature>
<evidence type="ECO:0000256" key="1">
    <source>
        <dbReference type="ARBA" id="ARBA00022475"/>
    </source>
</evidence>